<dbReference type="Pfam" id="PF00498">
    <property type="entry name" value="FHA"/>
    <property type="match status" value="1"/>
</dbReference>
<dbReference type="InterPro" id="IPR000253">
    <property type="entry name" value="FHA_dom"/>
</dbReference>
<keyword evidence="4" id="KW-1185">Reference proteome</keyword>
<dbReference type="Proteomes" id="UP000020681">
    <property type="component" value="Unassembled WGS sequence"/>
</dbReference>
<organism evidence="3 4">
    <name type="scientific">Mycobacterium ulcerans str. Harvey</name>
    <dbReference type="NCBI Taxonomy" id="1299332"/>
    <lineage>
        <taxon>Bacteria</taxon>
        <taxon>Bacillati</taxon>
        <taxon>Actinomycetota</taxon>
        <taxon>Actinomycetes</taxon>
        <taxon>Mycobacteriales</taxon>
        <taxon>Mycobacteriaceae</taxon>
        <taxon>Mycobacterium</taxon>
        <taxon>Mycobacterium ulcerans group</taxon>
    </lineage>
</organism>
<evidence type="ECO:0000256" key="1">
    <source>
        <dbReference type="ARBA" id="ARBA00022553"/>
    </source>
</evidence>
<evidence type="ECO:0000259" key="2">
    <source>
        <dbReference type="Pfam" id="PF00498"/>
    </source>
</evidence>
<dbReference type="EMBL" id="JAOL01000184">
    <property type="protein sequence ID" value="EUA86066.1"/>
    <property type="molecule type" value="Genomic_DNA"/>
</dbReference>
<reference evidence="3 4" key="1">
    <citation type="submission" date="2014-01" db="EMBL/GenBank/DDBJ databases">
        <authorList>
            <person name="Dobos K."/>
            <person name="Lenaerts A."/>
            <person name="Ordway D."/>
            <person name="DeGroote M.A."/>
            <person name="Parker T."/>
            <person name="Sizemore C."/>
            <person name="Tallon L.J."/>
            <person name="Sadzewicz L.K."/>
            <person name="Sengamalay N."/>
            <person name="Fraser C.M."/>
            <person name="Hine E."/>
            <person name="Shefchek K.A."/>
            <person name="Das S.P."/>
            <person name="Tettelin H."/>
        </authorList>
    </citation>
    <scope>NUCLEOTIDE SEQUENCE [LARGE SCALE GENOMIC DNA]</scope>
    <source>
        <strain evidence="3 4">Harvey</strain>
    </source>
</reference>
<comment type="caution">
    <text evidence="3">The sequence shown here is derived from an EMBL/GenBank/DDBJ whole genome shotgun (WGS) entry which is preliminary data.</text>
</comment>
<dbReference type="SUPFAM" id="SSF49879">
    <property type="entry name" value="SMAD/FHA domain"/>
    <property type="match status" value="1"/>
</dbReference>
<gene>
    <name evidence="3" type="ORF">I551_7495</name>
</gene>
<dbReference type="Gene3D" id="2.60.200.20">
    <property type="match status" value="1"/>
</dbReference>
<evidence type="ECO:0000313" key="3">
    <source>
        <dbReference type="EMBL" id="EUA86066.1"/>
    </source>
</evidence>
<sequence length="47" mass="5212">MDLWSLNGVSVSGRRVHTSTALTEGDRIRIAEHQLIFETASRADKVS</sequence>
<accession>A0ABP3A921</accession>
<evidence type="ECO:0000313" key="4">
    <source>
        <dbReference type="Proteomes" id="UP000020681"/>
    </source>
</evidence>
<keyword evidence="1" id="KW-0597">Phosphoprotein</keyword>
<dbReference type="InterPro" id="IPR008984">
    <property type="entry name" value="SMAD_FHA_dom_sf"/>
</dbReference>
<protein>
    <submittedName>
        <fullName evidence="3">FHA domain protein</fullName>
    </submittedName>
</protein>
<feature type="domain" description="FHA" evidence="2">
    <location>
        <begin position="2"/>
        <end position="30"/>
    </location>
</feature>
<name>A0ABP3A921_MYCUL</name>
<dbReference type="CDD" id="cd00060">
    <property type="entry name" value="FHA"/>
    <property type="match status" value="1"/>
</dbReference>
<proteinExistence type="predicted"/>